<feature type="domain" description="Heme haloperoxidase family profile" evidence="8">
    <location>
        <begin position="8"/>
        <end position="190"/>
    </location>
</feature>
<name>A0AAD5TWL4_9FUNG</name>
<dbReference type="Gene3D" id="1.10.489.10">
    <property type="entry name" value="Chloroperoxidase-like"/>
    <property type="match status" value="1"/>
</dbReference>
<evidence type="ECO:0000256" key="6">
    <source>
        <dbReference type="ARBA" id="ARBA00023004"/>
    </source>
</evidence>
<gene>
    <name evidence="9" type="ORF">HK099_007933</name>
</gene>
<evidence type="ECO:0000256" key="5">
    <source>
        <dbReference type="ARBA" id="ARBA00023002"/>
    </source>
</evidence>
<evidence type="ECO:0000313" key="9">
    <source>
        <dbReference type="EMBL" id="KAJ3211709.1"/>
    </source>
</evidence>
<sequence length="190" mass="20993">MLFTQAVTIPEWHPRFPNDLRAPCPLLNTLANHAILPHSGRDISQADLVSALKIIGISETIAEKISQEAVHKFGIADKSGVLRIHLDSLSKHNVIEHDSSLSRPDAHFGDQSTFTALLNGAAGEACTLFLLLNRDGKLYKEDLDLFFKKEKFPDVLNEVSSWSLASSMLQFNAQKIFYGYGGNDVTNSDL</sequence>
<evidence type="ECO:0000259" key="8">
    <source>
        <dbReference type="PROSITE" id="PS51405"/>
    </source>
</evidence>
<dbReference type="PANTHER" id="PTHR33577:SF9">
    <property type="entry name" value="PEROXIDASE STCC"/>
    <property type="match status" value="1"/>
</dbReference>
<keyword evidence="6" id="KW-0408">Iron</keyword>
<reference evidence="9" key="1">
    <citation type="submission" date="2020-05" db="EMBL/GenBank/DDBJ databases">
        <title>Phylogenomic resolution of chytrid fungi.</title>
        <authorList>
            <person name="Stajich J.E."/>
            <person name="Amses K."/>
            <person name="Simmons R."/>
            <person name="Seto K."/>
            <person name="Myers J."/>
            <person name="Bonds A."/>
            <person name="Quandt C.A."/>
            <person name="Barry K."/>
            <person name="Liu P."/>
            <person name="Grigoriev I."/>
            <person name="Longcore J.E."/>
            <person name="James T.Y."/>
        </authorList>
    </citation>
    <scope>NUCLEOTIDE SEQUENCE</scope>
    <source>
        <strain evidence="9">JEL0476</strain>
    </source>
</reference>
<comment type="cofactor">
    <cofactor evidence="1">
        <name>heme b</name>
        <dbReference type="ChEBI" id="CHEBI:60344"/>
    </cofactor>
</comment>
<dbReference type="Pfam" id="PF01328">
    <property type="entry name" value="Peroxidase_2"/>
    <property type="match status" value="1"/>
</dbReference>
<evidence type="ECO:0000256" key="1">
    <source>
        <dbReference type="ARBA" id="ARBA00001970"/>
    </source>
</evidence>
<keyword evidence="5" id="KW-0560">Oxidoreductase</keyword>
<evidence type="ECO:0000313" key="10">
    <source>
        <dbReference type="Proteomes" id="UP001211065"/>
    </source>
</evidence>
<keyword evidence="3" id="KW-0349">Heme</keyword>
<dbReference type="InterPro" id="IPR036851">
    <property type="entry name" value="Chloroperoxidase-like_sf"/>
</dbReference>
<keyword evidence="4" id="KW-0479">Metal-binding</keyword>
<comment type="caution">
    <text evidence="9">The sequence shown here is derived from an EMBL/GenBank/DDBJ whole genome shotgun (WGS) entry which is preliminary data.</text>
</comment>
<dbReference type="PANTHER" id="PTHR33577">
    <property type="entry name" value="STERIGMATOCYSTIN BIOSYNTHESIS PEROXIDASE STCC-RELATED"/>
    <property type="match status" value="1"/>
</dbReference>
<evidence type="ECO:0000256" key="4">
    <source>
        <dbReference type="ARBA" id="ARBA00022723"/>
    </source>
</evidence>
<dbReference type="GO" id="GO:0046872">
    <property type="term" value="F:metal ion binding"/>
    <property type="evidence" value="ECO:0007669"/>
    <property type="project" value="UniProtKB-KW"/>
</dbReference>
<evidence type="ECO:0000256" key="3">
    <source>
        <dbReference type="ARBA" id="ARBA00022617"/>
    </source>
</evidence>
<evidence type="ECO:0000256" key="7">
    <source>
        <dbReference type="ARBA" id="ARBA00025795"/>
    </source>
</evidence>
<evidence type="ECO:0000256" key="2">
    <source>
        <dbReference type="ARBA" id="ARBA00022559"/>
    </source>
</evidence>
<protein>
    <recommendedName>
        <fullName evidence="8">Heme haloperoxidase family profile domain-containing protein</fullName>
    </recommendedName>
</protein>
<keyword evidence="2" id="KW-0575">Peroxidase</keyword>
<organism evidence="9 10">
    <name type="scientific">Clydaea vesicula</name>
    <dbReference type="NCBI Taxonomy" id="447962"/>
    <lineage>
        <taxon>Eukaryota</taxon>
        <taxon>Fungi</taxon>
        <taxon>Fungi incertae sedis</taxon>
        <taxon>Chytridiomycota</taxon>
        <taxon>Chytridiomycota incertae sedis</taxon>
        <taxon>Chytridiomycetes</taxon>
        <taxon>Lobulomycetales</taxon>
        <taxon>Lobulomycetaceae</taxon>
        <taxon>Clydaea</taxon>
    </lineage>
</organism>
<proteinExistence type="inferred from homology"/>
<dbReference type="AlphaFoldDB" id="A0AAD5TWL4"/>
<dbReference type="GO" id="GO:0004601">
    <property type="term" value="F:peroxidase activity"/>
    <property type="evidence" value="ECO:0007669"/>
    <property type="project" value="UniProtKB-KW"/>
</dbReference>
<dbReference type="EMBL" id="JADGJW010000817">
    <property type="protein sequence ID" value="KAJ3211709.1"/>
    <property type="molecule type" value="Genomic_DNA"/>
</dbReference>
<keyword evidence="10" id="KW-1185">Reference proteome</keyword>
<dbReference type="InterPro" id="IPR000028">
    <property type="entry name" value="Chloroperoxidase"/>
</dbReference>
<dbReference type="PROSITE" id="PS51405">
    <property type="entry name" value="HEME_HALOPEROXIDASE"/>
    <property type="match status" value="1"/>
</dbReference>
<dbReference type="SUPFAM" id="SSF47571">
    <property type="entry name" value="Cloroperoxidase"/>
    <property type="match status" value="1"/>
</dbReference>
<dbReference type="Proteomes" id="UP001211065">
    <property type="component" value="Unassembled WGS sequence"/>
</dbReference>
<comment type="similarity">
    <text evidence="7">Belongs to the chloroperoxidase family.</text>
</comment>
<accession>A0AAD5TWL4</accession>